<evidence type="ECO:0000313" key="2">
    <source>
        <dbReference type="EMBL" id="KAB7460630.1"/>
    </source>
</evidence>
<reference evidence="2 3" key="1">
    <citation type="journal article" date="2019" name="Nat. Med.">
        <title>A library of human gut bacterial isolates paired with longitudinal multiomics data enables mechanistic microbiome research.</title>
        <authorList>
            <person name="Poyet M."/>
            <person name="Groussin M."/>
            <person name="Gibbons S.M."/>
            <person name="Avila-Pacheco J."/>
            <person name="Jiang X."/>
            <person name="Kearney S.M."/>
            <person name="Perrotta A.R."/>
            <person name="Berdy B."/>
            <person name="Zhao S."/>
            <person name="Lieberman T.D."/>
            <person name="Swanson P.K."/>
            <person name="Smith M."/>
            <person name="Roesemann S."/>
            <person name="Alexander J.E."/>
            <person name="Rich S.A."/>
            <person name="Livny J."/>
            <person name="Vlamakis H."/>
            <person name="Clish C."/>
            <person name="Bullock K."/>
            <person name="Deik A."/>
            <person name="Scott J."/>
            <person name="Pierce K.A."/>
            <person name="Xavier R.J."/>
            <person name="Alm E.J."/>
        </authorList>
    </citation>
    <scope>NUCLEOTIDE SEQUENCE [LARGE SCALE GENOMIC DNA]</scope>
    <source>
        <strain evidence="2 3">BIOML-A2</strain>
    </source>
</reference>
<accession>A0A7J5THE1</accession>
<feature type="transmembrane region" description="Helical" evidence="1">
    <location>
        <begin position="42"/>
        <end position="62"/>
    </location>
</feature>
<proteinExistence type="predicted"/>
<feature type="transmembrane region" description="Helical" evidence="1">
    <location>
        <begin position="74"/>
        <end position="97"/>
    </location>
</feature>
<gene>
    <name evidence="2" type="ORF">GBB04_06065</name>
</gene>
<keyword evidence="1" id="KW-0812">Transmembrane</keyword>
<evidence type="ECO:0000256" key="1">
    <source>
        <dbReference type="SAM" id="Phobius"/>
    </source>
</evidence>
<feature type="transmembrane region" description="Helical" evidence="1">
    <location>
        <begin position="203"/>
        <end position="221"/>
    </location>
</feature>
<keyword evidence="1" id="KW-1133">Transmembrane helix</keyword>
<organism evidence="2 3">
    <name type="scientific">Bifidobacterium dentium</name>
    <dbReference type="NCBI Taxonomy" id="1689"/>
    <lineage>
        <taxon>Bacteria</taxon>
        <taxon>Bacillati</taxon>
        <taxon>Actinomycetota</taxon>
        <taxon>Actinomycetes</taxon>
        <taxon>Bifidobacteriales</taxon>
        <taxon>Bifidobacteriaceae</taxon>
        <taxon>Bifidobacterium</taxon>
    </lineage>
</organism>
<dbReference type="Proteomes" id="UP000429211">
    <property type="component" value="Unassembled WGS sequence"/>
</dbReference>
<feature type="transmembrane region" description="Helical" evidence="1">
    <location>
        <begin position="103"/>
        <end position="129"/>
    </location>
</feature>
<dbReference type="EMBL" id="WDPD01000005">
    <property type="protein sequence ID" value="KAB7460630.1"/>
    <property type="molecule type" value="Genomic_DNA"/>
</dbReference>
<feature type="transmembrane region" description="Helical" evidence="1">
    <location>
        <begin position="141"/>
        <end position="172"/>
    </location>
</feature>
<sequence length="225" mass="23038">MRVRILRGEAHRAVGVTTRLRQVFTALGLAVFHLFFAGELLGIFTCVPLITVLAEVSMLVVATEVTTAAITTVIAVEITTLTITLAEIVTLTVATIITTEATMLAITLIARAVVAATAAVTAGTFTAIAELARTAAEGATLLTFAITIAMEVTVTTESAAIALAVTTLMVIVTEAAGPMPIGLAAIATRLEPLAATVTGPARAVGFVVAVGLAAICALFFCHSYP</sequence>
<evidence type="ECO:0000313" key="3">
    <source>
        <dbReference type="Proteomes" id="UP000429211"/>
    </source>
</evidence>
<dbReference type="AlphaFoldDB" id="A0A7J5THE1"/>
<protein>
    <submittedName>
        <fullName evidence="2">Uncharacterized protein</fullName>
    </submittedName>
</protein>
<comment type="caution">
    <text evidence="2">The sequence shown here is derived from an EMBL/GenBank/DDBJ whole genome shotgun (WGS) entry which is preliminary data.</text>
</comment>
<name>A0A7J5THE1_9BIFI</name>
<keyword evidence="1" id="KW-0472">Membrane</keyword>